<sequence length="117" mass="13017">MEALTAHILKLETALLDNQVRNDPNRFGPFLDESFFEFGKSGGCFSKADCISAGSLGSVRLNIEQFRLQTIGEHAVLALYRTVDKETGRAANRSSIWKSDGITWKMLFHQGTPVPDK</sequence>
<keyword evidence="3" id="KW-1185">Reference proteome</keyword>
<dbReference type="InterPro" id="IPR032710">
    <property type="entry name" value="NTF2-like_dom_sf"/>
</dbReference>
<reference evidence="2 3" key="1">
    <citation type="journal article" date="2013" name="Genome Announc.">
        <title>Draft Genome Sequence of Bhargavaea cecembensis Strain DSE10T, Isolated from a Deep-Sea Sediment Sample Collected at a Depth of 5,904 m from the Chagos-Laccadive Ridge System in the Indian Ocean.</title>
        <authorList>
            <person name="Shivaji S."/>
            <person name="Ara S."/>
            <person name="Begum Z."/>
            <person name="Ruth M."/>
            <person name="Singh A."/>
            <person name="Kumar Pinnaka A."/>
        </authorList>
    </citation>
    <scope>NUCLEOTIDE SEQUENCE [LARGE SCALE GENOMIC DNA]</scope>
    <source>
        <strain evidence="2 3">DSE10</strain>
    </source>
</reference>
<comment type="caution">
    <text evidence="2">The sequence shown here is derived from an EMBL/GenBank/DDBJ whole genome shotgun (WGS) entry which is preliminary data.</text>
</comment>
<proteinExistence type="predicted"/>
<dbReference type="eggNOG" id="COG4994">
    <property type="taxonomic scope" value="Bacteria"/>
</dbReference>
<dbReference type="EMBL" id="AOFT01000009">
    <property type="protein sequence ID" value="EMR05956.1"/>
    <property type="molecule type" value="Genomic_DNA"/>
</dbReference>
<organism evidence="2 3">
    <name type="scientific">Bhargavaea cecembensis DSE10</name>
    <dbReference type="NCBI Taxonomy" id="1235279"/>
    <lineage>
        <taxon>Bacteria</taxon>
        <taxon>Bacillati</taxon>
        <taxon>Bacillota</taxon>
        <taxon>Bacilli</taxon>
        <taxon>Bacillales</taxon>
        <taxon>Caryophanaceae</taxon>
        <taxon>Bhargavaea</taxon>
    </lineage>
</organism>
<dbReference type="STRING" id="1235279.C772_01936"/>
<dbReference type="AlphaFoldDB" id="M7NFI1"/>
<evidence type="ECO:0000313" key="2">
    <source>
        <dbReference type="EMBL" id="EMR05956.1"/>
    </source>
</evidence>
<dbReference type="OrthoDB" id="121974at2"/>
<dbReference type="Gene3D" id="3.10.450.50">
    <property type="match status" value="1"/>
</dbReference>
<protein>
    <recommendedName>
        <fullName evidence="1">DUF4440 domain-containing protein</fullName>
    </recommendedName>
</protein>
<dbReference type="Proteomes" id="UP000011919">
    <property type="component" value="Unassembled WGS sequence"/>
</dbReference>
<evidence type="ECO:0000313" key="3">
    <source>
        <dbReference type="Proteomes" id="UP000011919"/>
    </source>
</evidence>
<name>M7NFI1_9BACL</name>
<evidence type="ECO:0000259" key="1">
    <source>
        <dbReference type="Pfam" id="PF14534"/>
    </source>
</evidence>
<dbReference type="SUPFAM" id="SSF54427">
    <property type="entry name" value="NTF2-like"/>
    <property type="match status" value="1"/>
</dbReference>
<accession>M7NFI1</accession>
<dbReference type="RefSeq" id="WP_008299539.1">
    <property type="nucleotide sequence ID" value="NZ_AOFT01000009.1"/>
</dbReference>
<dbReference type="Pfam" id="PF14534">
    <property type="entry name" value="DUF4440"/>
    <property type="match status" value="1"/>
</dbReference>
<feature type="domain" description="DUF4440" evidence="1">
    <location>
        <begin position="8"/>
        <end position="106"/>
    </location>
</feature>
<gene>
    <name evidence="2" type="ORF">C772_01936</name>
</gene>
<dbReference type="InterPro" id="IPR027843">
    <property type="entry name" value="DUF4440"/>
</dbReference>